<feature type="transmembrane region" description="Helical" evidence="1">
    <location>
        <begin position="20"/>
        <end position="37"/>
    </location>
</feature>
<reference evidence="2" key="1">
    <citation type="submission" date="2020-12" db="EMBL/GenBank/DDBJ databases">
        <title>Geomonas sp. Red875, isolated from river sediment.</title>
        <authorList>
            <person name="Xu Z."/>
            <person name="Zhang Z."/>
            <person name="Masuda Y."/>
            <person name="Itoh H."/>
            <person name="Senoo K."/>
        </authorList>
    </citation>
    <scope>NUCLEOTIDE SEQUENCE</scope>
    <source>
        <strain evidence="2">Red875</strain>
    </source>
</reference>
<evidence type="ECO:0000313" key="3">
    <source>
        <dbReference type="Proteomes" id="UP000636888"/>
    </source>
</evidence>
<sequence>MGWESKRQKALQRQGDRRMILIGMIILAASAWYFGAVKVRFPLCENATPDGKLVATISLVQPGSFR</sequence>
<protein>
    <submittedName>
        <fullName evidence="2">Uncharacterized protein</fullName>
    </submittedName>
</protein>
<gene>
    <name evidence="2" type="ORF">JFN93_21840</name>
</gene>
<keyword evidence="1" id="KW-0472">Membrane</keyword>
<dbReference type="EMBL" id="JAEMHM010000023">
    <property type="protein sequence ID" value="MBJ6727363.1"/>
    <property type="molecule type" value="Genomic_DNA"/>
</dbReference>
<dbReference type="Proteomes" id="UP000636888">
    <property type="component" value="Unassembled WGS sequence"/>
</dbReference>
<comment type="caution">
    <text evidence="2">The sequence shown here is derived from an EMBL/GenBank/DDBJ whole genome shotgun (WGS) entry which is preliminary data.</text>
</comment>
<evidence type="ECO:0000313" key="2">
    <source>
        <dbReference type="EMBL" id="MBJ6727363.1"/>
    </source>
</evidence>
<dbReference type="AlphaFoldDB" id="A0A8J7M2E6"/>
<keyword evidence="1" id="KW-1133">Transmembrane helix</keyword>
<organism evidence="2 3">
    <name type="scientific">Geomesophilobacter sediminis</name>
    <dbReference type="NCBI Taxonomy" id="2798584"/>
    <lineage>
        <taxon>Bacteria</taxon>
        <taxon>Pseudomonadati</taxon>
        <taxon>Thermodesulfobacteriota</taxon>
        <taxon>Desulfuromonadia</taxon>
        <taxon>Geobacterales</taxon>
        <taxon>Geobacteraceae</taxon>
        <taxon>Geomesophilobacter</taxon>
    </lineage>
</organism>
<dbReference type="RefSeq" id="WP_199386378.1">
    <property type="nucleotide sequence ID" value="NZ_JAEMHM010000023.1"/>
</dbReference>
<proteinExistence type="predicted"/>
<evidence type="ECO:0000256" key="1">
    <source>
        <dbReference type="SAM" id="Phobius"/>
    </source>
</evidence>
<keyword evidence="1" id="KW-0812">Transmembrane</keyword>
<name>A0A8J7M2E6_9BACT</name>
<accession>A0A8J7M2E6</accession>
<keyword evidence="3" id="KW-1185">Reference proteome</keyword>